<proteinExistence type="predicted"/>
<evidence type="ECO:0000313" key="1">
    <source>
        <dbReference type="EMBL" id="SDB96237.1"/>
    </source>
</evidence>
<name>A0A1G6HPL4_9FIRM</name>
<dbReference type="AlphaFoldDB" id="A0A1G6HPL4"/>
<keyword evidence="2" id="KW-1185">Reference proteome</keyword>
<dbReference type="Proteomes" id="UP000198943">
    <property type="component" value="Unassembled WGS sequence"/>
</dbReference>
<organism evidence="1 2">
    <name type="scientific">Succiniclasticum ruminis</name>
    <dbReference type="NCBI Taxonomy" id="40841"/>
    <lineage>
        <taxon>Bacteria</taxon>
        <taxon>Bacillati</taxon>
        <taxon>Bacillota</taxon>
        <taxon>Negativicutes</taxon>
        <taxon>Acidaminococcales</taxon>
        <taxon>Acidaminococcaceae</taxon>
        <taxon>Succiniclasticum</taxon>
    </lineage>
</organism>
<gene>
    <name evidence="1" type="ORF">SAMN04487864_101151</name>
</gene>
<evidence type="ECO:0000313" key="2">
    <source>
        <dbReference type="Proteomes" id="UP000198943"/>
    </source>
</evidence>
<sequence>MFNRQNLVEELRKELSPERLERMVDSLESDGKLNEFLKLIGREELAGTGSEHTPFVHRKIAVLGGSMAKSQHLLGIAKQLGFQKNQFEFCLSYDEMKTYHFDKLRNSAKYAAIVVGPIPHSTTGTGNYRSVITAMEKDKDYPPVFRVEKITRSSFRNVVTQIKQLKIAVA</sequence>
<protein>
    <submittedName>
        <fullName evidence="1">Uncharacterized protein</fullName>
    </submittedName>
</protein>
<reference evidence="2" key="1">
    <citation type="submission" date="2016-10" db="EMBL/GenBank/DDBJ databases">
        <authorList>
            <person name="Varghese N."/>
            <person name="Submissions S."/>
        </authorList>
    </citation>
    <scope>NUCLEOTIDE SEQUENCE [LARGE SCALE GENOMIC DNA]</scope>
    <source>
        <strain evidence="2">DSM 11005</strain>
    </source>
</reference>
<accession>A0A1G6HPL4</accession>
<dbReference type="EMBL" id="FMYW01000001">
    <property type="protein sequence ID" value="SDB96237.1"/>
    <property type="molecule type" value="Genomic_DNA"/>
</dbReference>